<reference evidence="3 4" key="1">
    <citation type="journal article" date="2013" name="J. Microbiol.">
        <title>Mucilaginibacter ginsenosidivorax sp. nov., with ginsenoside converting activity isolated from sediment.</title>
        <authorList>
            <person name="Kim J.K."/>
            <person name="Choi T.E."/>
            <person name="Liu Q.M."/>
            <person name="Park H.Y."/>
            <person name="Yi T.H."/>
            <person name="Yoon M.H."/>
            <person name="Kim S.C."/>
            <person name="Im W.T."/>
        </authorList>
    </citation>
    <scope>NUCLEOTIDE SEQUENCE [LARGE SCALE GENOMIC DNA]</scope>
    <source>
        <strain evidence="3 4">KHI28</strain>
    </source>
</reference>
<name>A0A5B8W677_9SPHI</name>
<keyword evidence="4" id="KW-1185">Reference proteome</keyword>
<evidence type="ECO:0000259" key="2">
    <source>
        <dbReference type="Pfam" id="PF13351"/>
    </source>
</evidence>
<evidence type="ECO:0000313" key="3">
    <source>
        <dbReference type="EMBL" id="QEC78957.1"/>
    </source>
</evidence>
<feature type="domain" description="DUF4099" evidence="2">
    <location>
        <begin position="6"/>
        <end position="84"/>
    </location>
</feature>
<dbReference type="KEGG" id="mgk:FSB76_24525"/>
<sequence length="260" mass="29195">MIKQQFKREELPMEELQKLGLADWNVLHIDDDDLAALLNGRRTDMLRLENLEQQGLHIPALDAKLSLRRNESGGVELLAHPIYKFAEGPEYLTDTEIESLEKGEAVNVVKTISDGEGDKREVLVEFDKDTNEFITVDTGKIFPPDEINGIPLTQQQKKNYRRGKEVETEDGTTIQFSAKDKQAIRADRLALIASVLIDGGVSYVLFKGLNALFNKPQHKEPGRNFHKAMEKLSEAEAKQAAPTVKPGNDTDEEISETISR</sequence>
<feature type="compositionally biased region" description="Acidic residues" evidence="1">
    <location>
        <begin position="249"/>
        <end position="260"/>
    </location>
</feature>
<proteinExistence type="predicted"/>
<dbReference type="EMBL" id="CP042437">
    <property type="protein sequence ID" value="QEC78957.1"/>
    <property type="molecule type" value="Genomic_DNA"/>
</dbReference>
<feature type="compositionally biased region" description="Basic and acidic residues" evidence="1">
    <location>
        <begin position="218"/>
        <end position="237"/>
    </location>
</feature>
<dbReference type="Pfam" id="PF13351">
    <property type="entry name" value="DUF4099"/>
    <property type="match status" value="1"/>
</dbReference>
<dbReference type="AlphaFoldDB" id="A0A5B8W677"/>
<dbReference type="OrthoDB" id="835269at2"/>
<dbReference type="Proteomes" id="UP000321362">
    <property type="component" value="Chromosome"/>
</dbReference>
<evidence type="ECO:0000256" key="1">
    <source>
        <dbReference type="SAM" id="MobiDB-lite"/>
    </source>
</evidence>
<dbReference type="InterPro" id="IPR025343">
    <property type="entry name" value="DUF4099"/>
</dbReference>
<gene>
    <name evidence="3" type="ORF">FSB76_24525</name>
</gene>
<evidence type="ECO:0000313" key="4">
    <source>
        <dbReference type="Proteomes" id="UP000321362"/>
    </source>
</evidence>
<organism evidence="3 4">
    <name type="scientific">Mucilaginibacter ginsenosidivorax</name>
    <dbReference type="NCBI Taxonomy" id="862126"/>
    <lineage>
        <taxon>Bacteria</taxon>
        <taxon>Pseudomonadati</taxon>
        <taxon>Bacteroidota</taxon>
        <taxon>Sphingobacteriia</taxon>
        <taxon>Sphingobacteriales</taxon>
        <taxon>Sphingobacteriaceae</taxon>
        <taxon>Mucilaginibacter</taxon>
    </lineage>
</organism>
<feature type="region of interest" description="Disordered" evidence="1">
    <location>
        <begin position="218"/>
        <end position="260"/>
    </location>
</feature>
<accession>A0A5B8W677</accession>
<protein>
    <submittedName>
        <fullName evidence="3">DUF3945 domain-containing protein</fullName>
    </submittedName>
</protein>
<dbReference type="RefSeq" id="WP_147058080.1">
    <property type="nucleotide sequence ID" value="NZ_CP042437.1"/>
</dbReference>